<accession>A0ABS7SWY9</accession>
<dbReference type="EMBL" id="JAIPME010000002">
    <property type="protein sequence ID" value="MBZ2386032.1"/>
    <property type="molecule type" value="Genomic_DNA"/>
</dbReference>
<dbReference type="RefSeq" id="WP_223417870.1">
    <property type="nucleotide sequence ID" value="NZ_JAIPME010000002.1"/>
</dbReference>
<proteinExistence type="inferred from homology"/>
<dbReference type="CDD" id="cd06550">
    <property type="entry name" value="TM_ABC_iron-siderophores_like"/>
    <property type="match status" value="1"/>
</dbReference>
<comment type="similarity">
    <text evidence="2">Belongs to the binding-protein-dependent transport system permease family. FecCD subfamily.</text>
</comment>
<evidence type="ECO:0000256" key="1">
    <source>
        <dbReference type="ARBA" id="ARBA00004651"/>
    </source>
</evidence>
<dbReference type="Gene3D" id="1.10.3470.10">
    <property type="entry name" value="ABC transporter involved in vitamin B12 uptake, BtuC"/>
    <property type="match status" value="1"/>
</dbReference>
<comment type="caution">
    <text evidence="9">The sequence shown here is derived from an EMBL/GenBank/DDBJ whole genome shotgun (WGS) entry which is preliminary data.</text>
</comment>
<keyword evidence="10" id="KW-1185">Reference proteome</keyword>
<evidence type="ECO:0000313" key="9">
    <source>
        <dbReference type="EMBL" id="MBZ2386032.1"/>
    </source>
</evidence>
<feature type="transmembrane region" description="Helical" evidence="8">
    <location>
        <begin position="249"/>
        <end position="276"/>
    </location>
</feature>
<keyword evidence="5 8" id="KW-0812">Transmembrane</keyword>
<evidence type="ECO:0000256" key="3">
    <source>
        <dbReference type="ARBA" id="ARBA00022448"/>
    </source>
</evidence>
<feature type="transmembrane region" description="Helical" evidence="8">
    <location>
        <begin position="314"/>
        <end position="334"/>
    </location>
</feature>
<dbReference type="PANTHER" id="PTHR30472:SF70">
    <property type="entry name" value="MOLYBDATE IMPORT SYSTEM PERMEASE PROTEIN MOLB"/>
    <property type="match status" value="1"/>
</dbReference>
<feature type="transmembrane region" description="Helical" evidence="8">
    <location>
        <begin position="73"/>
        <end position="94"/>
    </location>
</feature>
<evidence type="ECO:0000256" key="4">
    <source>
        <dbReference type="ARBA" id="ARBA00022475"/>
    </source>
</evidence>
<dbReference type="InterPro" id="IPR000522">
    <property type="entry name" value="ABC_transptr_permease_BtuC"/>
</dbReference>
<keyword evidence="4" id="KW-1003">Cell membrane</keyword>
<feature type="transmembrane region" description="Helical" evidence="8">
    <location>
        <begin position="114"/>
        <end position="143"/>
    </location>
</feature>
<evidence type="ECO:0000256" key="2">
    <source>
        <dbReference type="ARBA" id="ARBA00007935"/>
    </source>
</evidence>
<feature type="transmembrane region" description="Helical" evidence="8">
    <location>
        <begin position="206"/>
        <end position="228"/>
    </location>
</feature>
<feature type="transmembrane region" description="Helical" evidence="8">
    <location>
        <begin position="155"/>
        <end position="175"/>
    </location>
</feature>
<gene>
    <name evidence="9" type="ORF">K8P03_01765</name>
</gene>
<evidence type="ECO:0000256" key="8">
    <source>
        <dbReference type="SAM" id="Phobius"/>
    </source>
</evidence>
<dbReference type="PANTHER" id="PTHR30472">
    <property type="entry name" value="FERRIC ENTEROBACTIN TRANSPORT SYSTEM PERMEASE PROTEIN"/>
    <property type="match status" value="1"/>
</dbReference>
<feature type="transmembrane region" description="Helical" evidence="8">
    <location>
        <begin position="288"/>
        <end position="307"/>
    </location>
</feature>
<name>A0ABS7SWY9_9FIRM</name>
<keyword evidence="3" id="KW-0813">Transport</keyword>
<reference evidence="9 10" key="1">
    <citation type="submission" date="2021-08" db="EMBL/GenBank/DDBJ databases">
        <title>FDA dAtabase for Regulatory Grade micrObial Sequences (FDA-ARGOS): Supporting development and validation of Infectious Disease Dx tests.</title>
        <authorList>
            <person name="Sproer C."/>
            <person name="Gronow S."/>
            <person name="Severitt S."/>
            <person name="Schroder I."/>
            <person name="Tallon L."/>
            <person name="Sadzewicz L."/>
            <person name="Zhao X."/>
            <person name="Boylan J."/>
            <person name="Ott S."/>
            <person name="Bowen H."/>
            <person name="Vavikolanu K."/>
            <person name="Hazen T."/>
            <person name="Aluvathingal J."/>
            <person name="Nadendla S."/>
            <person name="Lowell S."/>
            <person name="Myers T."/>
            <person name="Yan Y."/>
            <person name="Sichtig H."/>
        </authorList>
    </citation>
    <scope>NUCLEOTIDE SEQUENCE [LARGE SCALE GENOMIC DNA]</scope>
    <source>
        <strain evidence="9 10">FDAARGOS_1460</strain>
    </source>
</reference>
<evidence type="ECO:0000256" key="6">
    <source>
        <dbReference type="ARBA" id="ARBA00022989"/>
    </source>
</evidence>
<dbReference type="InterPro" id="IPR037294">
    <property type="entry name" value="ABC_BtuC-like"/>
</dbReference>
<organism evidence="9 10">
    <name type="scientific">Anaerococcus murdochii</name>
    <dbReference type="NCBI Taxonomy" id="411577"/>
    <lineage>
        <taxon>Bacteria</taxon>
        <taxon>Bacillati</taxon>
        <taxon>Bacillota</taxon>
        <taxon>Tissierellia</taxon>
        <taxon>Tissierellales</taxon>
        <taxon>Peptoniphilaceae</taxon>
        <taxon>Anaerococcus</taxon>
    </lineage>
</organism>
<evidence type="ECO:0000256" key="7">
    <source>
        <dbReference type="ARBA" id="ARBA00023136"/>
    </source>
</evidence>
<protein>
    <submittedName>
        <fullName evidence="9">Iron ABC transporter permease</fullName>
    </submittedName>
</protein>
<evidence type="ECO:0000256" key="5">
    <source>
        <dbReference type="ARBA" id="ARBA00022692"/>
    </source>
</evidence>
<dbReference type="Pfam" id="PF01032">
    <property type="entry name" value="FecCD"/>
    <property type="match status" value="1"/>
</dbReference>
<sequence length="342" mass="36765">MIKKLLIKERKFRPMGLFILIILPIIASLFGLSLGRMPLSPREILGFLLSFLKNEPYDPMLESVIINIRLPRILTGLVVGGGLAVAGLAFQLIFSNPLATPDILGVASSASLGAILGIVLSLGTFQIQILALATGLLGVFFVLKISKKDGRMSTIMLILSGLVISSLANAFGSLLKYMADPTDKLPAISYWLMGSFARSSFKNIGLAGPIIILGILMIWMHGYSLNILSLSEDEAESLGIDVKKTRLRLILASTMITASSISLCGQIGFIGLIIPHMARMMVGANTKYLLPVTLSLGMSFMVIIEALSRTMSVVELPISILTAIIGASIFIRLIRTSGGVFR</sequence>
<dbReference type="SUPFAM" id="SSF81345">
    <property type="entry name" value="ABC transporter involved in vitamin B12 uptake, BtuC"/>
    <property type="match status" value="1"/>
</dbReference>
<feature type="transmembrane region" description="Helical" evidence="8">
    <location>
        <begin position="15"/>
        <end position="35"/>
    </location>
</feature>
<evidence type="ECO:0000313" key="10">
    <source>
        <dbReference type="Proteomes" id="UP000734271"/>
    </source>
</evidence>
<dbReference type="Proteomes" id="UP000734271">
    <property type="component" value="Unassembled WGS sequence"/>
</dbReference>
<comment type="subcellular location">
    <subcellularLocation>
        <location evidence="1">Cell membrane</location>
        <topology evidence="1">Multi-pass membrane protein</topology>
    </subcellularLocation>
</comment>
<keyword evidence="6 8" id="KW-1133">Transmembrane helix</keyword>
<keyword evidence="7 8" id="KW-0472">Membrane</keyword>